<dbReference type="RefSeq" id="WP_123048201.1">
    <property type="nucleotide sequence ID" value="NZ_PTJO01000004.1"/>
</dbReference>
<gene>
    <name evidence="2" type="ORF">C5L39_06365</name>
</gene>
<dbReference type="Proteomes" id="UP000266975">
    <property type="component" value="Unassembled WGS sequence"/>
</dbReference>
<accession>A0A3M8K773</accession>
<dbReference type="AlphaFoldDB" id="A0A3M8K773"/>
<comment type="caution">
    <text evidence="2">The sequence shown here is derived from an EMBL/GenBank/DDBJ whole genome shotgun (WGS) entry which is preliminary data.</text>
</comment>
<dbReference type="Pfam" id="PF11271">
    <property type="entry name" value="PorA"/>
    <property type="match status" value="1"/>
</dbReference>
<evidence type="ECO:0000256" key="1">
    <source>
        <dbReference type="SAM" id="Phobius"/>
    </source>
</evidence>
<keyword evidence="1" id="KW-1133">Transmembrane helix</keyword>
<sequence length="329" mass="36548">MLSKSRLLSLLLLGLGVALLAAGFAAPAFIHTDGRMPLDLEETTWTLVDDEAETRLITDPDGRVLNSPVSHQLHMDIQDPASDEEASLRMGSTFMRDSQQSDLDRLISAEVWSFSIDRLSGELTSSAVLTDQLASPVTEVSVDGSWLKFPAQAQQTTYEVFEPSLRETRPAEFVEELELDGQTVYRYRQEVEPTNVALLYASWDSTTTFADTAEGEDDRGYLFHSATRDFFVDQASGLVVEIREDVDDYYATADGEKREQVLLFEGRMAQEQIDAHVAQAAGTTDPGLSETLRWVMFSVGAMLTLLGMAGAFGVFDRRQPNRKATQSRR</sequence>
<dbReference type="OrthoDB" id="153031at2"/>
<evidence type="ECO:0000313" key="3">
    <source>
        <dbReference type="Proteomes" id="UP000266975"/>
    </source>
</evidence>
<dbReference type="EMBL" id="PTJO01000004">
    <property type="protein sequence ID" value="RNE49067.1"/>
    <property type="molecule type" value="Genomic_DNA"/>
</dbReference>
<keyword evidence="1" id="KW-0812">Transmembrane</keyword>
<proteinExistence type="predicted"/>
<evidence type="ECO:0000313" key="2">
    <source>
        <dbReference type="EMBL" id="RNE49067.1"/>
    </source>
</evidence>
<dbReference type="InterPro" id="IPR021424">
    <property type="entry name" value="PorA"/>
</dbReference>
<name>A0A3M8K773_9CORY</name>
<keyword evidence="1" id="KW-0472">Membrane</keyword>
<organism evidence="2 3">
    <name type="scientific">Corynebacterium alimapuense</name>
    <dbReference type="NCBI Taxonomy" id="1576874"/>
    <lineage>
        <taxon>Bacteria</taxon>
        <taxon>Bacillati</taxon>
        <taxon>Actinomycetota</taxon>
        <taxon>Actinomycetes</taxon>
        <taxon>Mycobacteriales</taxon>
        <taxon>Corynebacteriaceae</taxon>
        <taxon>Corynebacterium</taxon>
    </lineage>
</organism>
<feature type="transmembrane region" description="Helical" evidence="1">
    <location>
        <begin position="294"/>
        <end position="315"/>
    </location>
</feature>
<protein>
    <submittedName>
        <fullName evidence="2">DUF3068 domain-containing protein</fullName>
    </submittedName>
</protein>
<keyword evidence="3" id="KW-1185">Reference proteome</keyword>
<reference evidence="2 3" key="1">
    <citation type="submission" date="2018-02" db="EMBL/GenBank/DDBJ databases">
        <title>Corynebacterium alimpuense sp. nov., a marine obligate actinomycete isolated from sediments of Valparaiso bay, Chile.</title>
        <authorList>
            <person name="Claverias F."/>
            <person name="Gonzales-Siles L."/>
            <person name="Salva-Serra F."/>
            <person name="Inganaes E."/>
            <person name="Molin K."/>
            <person name="Cumsille A."/>
            <person name="Undabarrena A."/>
            <person name="Couve E."/>
            <person name="Moore E.R.B."/>
            <person name="Gomila M."/>
            <person name="Camara B."/>
        </authorList>
    </citation>
    <scope>NUCLEOTIDE SEQUENCE [LARGE SCALE GENOMIC DNA]</scope>
    <source>
        <strain evidence="2 3">CCUG 69366</strain>
    </source>
</reference>